<evidence type="ECO:0000256" key="5">
    <source>
        <dbReference type="ARBA" id="ARBA00022801"/>
    </source>
</evidence>
<dbReference type="Pfam" id="PF04493">
    <property type="entry name" value="Endonuclease_5"/>
    <property type="match status" value="1"/>
</dbReference>
<reference evidence="6" key="2">
    <citation type="journal article" date="2012" name="PLoS ONE">
        <title>A Deeply Branching Thermophilic Bacterium with an Ancient Acetyl-CoA Pathway Dominates a Subsurface Ecosystem.</title>
        <authorList>
            <person name="Takami H."/>
            <person name="Noguchi H."/>
            <person name="Takaki Y."/>
            <person name="Uchiyama I."/>
            <person name="Toyoda A."/>
            <person name="Nishi S."/>
            <person name="Chee G.-J."/>
            <person name="Arai W."/>
            <person name="Nunoura T."/>
            <person name="Itoh T."/>
            <person name="Hattori M."/>
            <person name="Takai K."/>
        </authorList>
    </citation>
    <scope>NUCLEOTIDE SEQUENCE</scope>
</reference>
<dbReference type="AlphaFoldDB" id="H5SEK4"/>
<accession>H5SEK4</accession>
<organism evidence="6">
    <name type="scientific">uncultured prokaryote</name>
    <dbReference type="NCBI Taxonomy" id="198431"/>
    <lineage>
        <taxon>unclassified sequences</taxon>
        <taxon>environmental samples</taxon>
    </lineage>
</organism>
<sequence length="225" mass="24959">MQIKKIHPWQVSLREALALQERLKHKLTISGEITSFRYVLGCDVAYGRGGIVVAAAVLMDMEKNIILEYKTATGITSFPYIPGLLAFREGPFILRALKRIRGPVDFIVFDGHGIAHPSRMGIASHIGLHIDVPSIGVAKSILIGHADEPGRKKGEFSFIYLEEERVGVCLRTRDGVKPVYVSPGNRIGIIEAKDAILKISKHFRIPEPLRHAHMIAGMRLRALVV</sequence>
<dbReference type="PANTHER" id="PTHR28511">
    <property type="entry name" value="ENDONUCLEASE V"/>
    <property type="match status" value="1"/>
</dbReference>
<dbReference type="InterPro" id="IPR007581">
    <property type="entry name" value="Endonuclease-V"/>
</dbReference>
<evidence type="ECO:0000256" key="3">
    <source>
        <dbReference type="ARBA" id="ARBA00022722"/>
    </source>
</evidence>
<dbReference type="EMBL" id="AP011694">
    <property type="protein sequence ID" value="BAL54590.1"/>
    <property type="molecule type" value="Genomic_DNA"/>
</dbReference>
<dbReference type="GO" id="GO:0006281">
    <property type="term" value="P:DNA repair"/>
    <property type="evidence" value="ECO:0007669"/>
    <property type="project" value="InterPro"/>
</dbReference>
<evidence type="ECO:0000256" key="1">
    <source>
        <dbReference type="ARBA" id="ARBA00004496"/>
    </source>
</evidence>
<protein>
    <submittedName>
        <fullName evidence="6">Deoxyribonuclease V</fullName>
    </submittedName>
</protein>
<keyword evidence="5" id="KW-0378">Hydrolase</keyword>
<dbReference type="Gene3D" id="3.30.2170.10">
    <property type="entry name" value="archaeoglobus fulgidus dsm 4304 superfamily"/>
    <property type="match status" value="1"/>
</dbReference>
<gene>
    <name evidence="6" type="ORF">HGMM_F17C12C07</name>
</gene>
<dbReference type="GO" id="GO:0043737">
    <property type="term" value="F:deoxyribonuclease V activity"/>
    <property type="evidence" value="ECO:0007669"/>
    <property type="project" value="TreeGrafter"/>
</dbReference>
<dbReference type="PANTHER" id="PTHR28511:SF1">
    <property type="entry name" value="ENDONUCLEASE V"/>
    <property type="match status" value="1"/>
</dbReference>
<evidence type="ECO:0000256" key="2">
    <source>
        <dbReference type="ARBA" id="ARBA00022490"/>
    </source>
</evidence>
<dbReference type="HAMAP" id="MF_00801">
    <property type="entry name" value="Endonuclease_5"/>
    <property type="match status" value="1"/>
</dbReference>
<dbReference type="GO" id="GO:0003727">
    <property type="term" value="F:single-stranded RNA binding"/>
    <property type="evidence" value="ECO:0007669"/>
    <property type="project" value="TreeGrafter"/>
</dbReference>
<reference evidence="6" key="1">
    <citation type="journal article" date="2005" name="Environ. Microbiol.">
        <title>Genetic and functional properties of uncultivated thermophilic crenarchaeotes from a subsurface gold mine as revealed by analysis of genome fragments.</title>
        <authorList>
            <person name="Nunoura T."/>
            <person name="Hirayama H."/>
            <person name="Takami H."/>
            <person name="Oida H."/>
            <person name="Nishi S."/>
            <person name="Shimamura S."/>
            <person name="Suzuki Y."/>
            <person name="Inagaki F."/>
            <person name="Takai K."/>
            <person name="Nealson K.H."/>
            <person name="Horikoshi K."/>
        </authorList>
    </citation>
    <scope>NUCLEOTIDE SEQUENCE</scope>
</reference>
<proteinExistence type="inferred from homology"/>
<dbReference type="GO" id="GO:0016891">
    <property type="term" value="F:RNA endonuclease activity producing 5'-phosphomonoesters, hydrolytic mechanism"/>
    <property type="evidence" value="ECO:0007669"/>
    <property type="project" value="TreeGrafter"/>
</dbReference>
<evidence type="ECO:0000256" key="4">
    <source>
        <dbReference type="ARBA" id="ARBA00022759"/>
    </source>
</evidence>
<keyword evidence="2" id="KW-0963">Cytoplasm</keyword>
<name>H5SEK4_9ZZZZ</name>
<keyword evidence="3" id="KW-0540">Nuclease</keyword>
<comment type="subcellular location">
    <subcellularLocation>
        <location evidence="1">Cytoplasm</location>
    </subcellularLocation>
</comment>
<keyword evidence="4" id="KW-0255">Endonuclease</keyword>
<dbReference type="CDD" id="cd06559">
    <property type="entry name" value="Endonuclease_V"/>
    <property type="match status" value="1"/>
</dbReference>
<evidence type="ECO:0000313" key="6">
    <source>
        <dbReference type="EMBL" id="BAL54590.1"/>
    </source>
</evidence>